<sequence length="321" mass="35679">MIIFILSIKLPQTWFRCRRRFAGGRRLDGQTVIITGANSGIGKELAYQLSLRGPKKIIIGSRNPERNEKAVRDVLARNPSANITALRLDLSSLKSVREFAKAVADTESRVDILVNNAGGPPPEGPDALMTLDGYEHQFVANYLGHFLLSLHLLPLLRRSPDARIINVAETGHIFGNINLDNINLGNGEYGHIKAHCQAKLAVVLSTREMARRVASTGGNNTVKTYCVNPGIVNTRGGKNVVSGWLKVIFMLGIEMGPQTYMHCALDESTANESGHYYDNCRRVDSMHSKTVDDKIGHQLWELSEDMVKLEDQYRLPKHIKI</sequence>
<evidence type="ECO:0000313" key="3">
    <source>
        <dbReference type="Proteomes" id="UP000759131"/>
    </source>
</evidence>
<proteinExistence type="predicted"/>
<reference evidence="2" key="1">
    <citation type="submission" date="2020-11" db="EMBL/GenBank/DDBJ databases">
        <authorList>
            <person name="Tran Van P."/>
        </authorList>
    </citation>
    <scope>NUCLEOTIDE SEQUENCE</scope>
</reference>
<dbReference type="OrthoDB" id="191139at2759"/>
<dbReference type="EMBL" id="CAJPIZ010001718">
    <property type="protein sequence ID" value="CAG2103979.1"/>
    <property type="molecule type" value="Genomic_DNA"/>
</dbReference>
<dbReference type="Gene3D" id="3.40.50.720">
    <property type="entry name" value="NAD(P)-binding Rossmann-like Domain"/>
    <property type="match status" value="1"/>
</dbReference>
<name>A0A7R9KIA7_9ACAR</name>
<evidence type="ECO:0000256" key="1">
    <source>
        <dbReference type="ARBA" id="ARBA00023002"/>
    </source>
</evidence>
<evidence type="ECO:0000313" key="2">
    <source>
        <dbReference type="EMBL" id="CAD7623549.1"/>
    </source>
</evidence>
<dbReference type="GO" id="GO:0016491">
    <property type="term" value="F:oxidoreductase activity"/>
    <property type="evidence" value="ECO:0007669"/>
    <property type="project" value="UniProtKB-KW"/>
</dbReference>
<keyword evidence="1" id="KW-0560">Oxidoreductase</keyword>
<dbReference type="SUPFAM" id="SSF51735">
    <property type="entry name" value="NAD(P)-binding Rossmann-fold domains"/>
    <property type="match status" value="1"/>
</dbReference>
<dbReference type="PANTHER" id="PTHR43157">
    <property type="entry name" value="PHOSPHATIDYLINOSITOL-GLYCAN BIOSYNTHESIS CLASS F PROTEIN-RELATED"/>
    <property type="match status" value="1"/>
</dbReference>
<protein>
    <submittedName>
        <fullName evidence="2">Uncharacterized protein</fullName>
    </submittedName>
</protein>
<dbReference type="AlphaFoldDB" id="A0A7R9KIA7"/>
<dbReference type="PRINTS" id="PR00081">
    <property type="entry name" value="GDHRDH"/>
</dbReference>
<dbReference type="EMBL" id="OC856293">
    <property type="protein sequence ID" value="CAD7623549.1"/>
    <property type="molecule type" value="Genomic_DNA"/>
</dbReference>
<dbReference type="InterPro" id="IPR002347">
    <property type="entry name" value="SDR_fam"/>
</dbReference>
<organism evidence="2">
    <name type="scientific">Medioppia subpectinata</name>
    <dbReference type="NCBI Taxonomy" id="1979941"/>
    <lineage>
        <taxon>Eukaryota</taxon>
        <taxon>Metazoa</taxon>
        <taxon>Ecdysozoa</taxon>
        <taxon>Arthropoda</taxon>
        <taxon>Chelicerata</taxon>
        <taxon>Arachnida</taxon>
        <taxon>Acari</taxon>
        <taxon>Acariformes</taxon>
        <taxon>Sarcoptiformes</taxon>
        <taxon>Oribatida</taxon>
        <taxon>Brachypylina</taxon>
        <taxon>Oppioidea</taxon>
        <taxon>Oppiidae</taxon>
        <taxon>Medioppia</taxon>
    </lineage>
</organism>
<dbReference type="PANTHER" id="PTHR43157:SF31">
    <property type="entry name" value="PHOSPHATIDYLINOSITOL-GLYCAN BIOSYNTHESIS CLASS F PROTEIN"/>
    <property type="match status" value="1"/>
</dbReference>
<dbReference type="Pfam" id="PF00106">
    <property type="entry name" value="adh_short"/>
    <property type="match status" value="1"/>
</dbReference>
<accession>A0A7R9KIA7</accession>
<keyword evidence="3" id="KW-1185">Reference proteome</keyword>
<dbReference type="InterPro" id="IPR036291">
    <property type="entry name" value="NAD(P)-bd_dom_sf"/>
</dbReference>
<dbReference type="Proteomes" id="UP000759131">
    <property type="component" value="Unassembled WGS sequence"/>
</dbReference>
<gene>
    <name evidence="2" type="ORF">OSB1V03_LOCUS4004</name>
</gene>